<keyword evidence="9" id="KW-0472">Membrane</keyword>
<evidence type="ECO:0000256" key="3">
    <source>
        <dbReference type="ARBA" id="ARBA00022553"/>
    </source>
</evidence>
<name>A0A9D1UAQ9_9BACT</name>
<evidence type="ECO:0000256" key="2">
    <source>
        <dbReference type="ARBA" id="ARBA00012438"/>
    </source>
</evidence>
<dbReference type="GO" id="GO:0000155">
    <property type="term" value="F:phosphorelay sensor kinase activity"/>
    <property type="evidence" value="ECO:0007669"/>
    <property type="project" value="InterPro"/>
</dbReference>
<dbReference type="InterPro" id="IPR000014">
    <property type="entry name" value="PAS"/>
</dbReference>
<dbReference type="SMART" id="SM00091">
    <property type="entry name" value="PAS"/>
    <property type="match status" value="1"/>
</dbReference>
<feature type="transmembrane region" description="Helical" evidence="9">
    <location>
        <begin position="15"/>
        <end position="36"/>
    </location>
</feature>
<dbReference type="CDD" id="cd00082">
    <property type="entry name" value="HisKA"/>
    <property type="match status" value="1"/>
</dbReference>
<dbReference type="EMBL" id="DXGI01000384">
    <property type="protein sequence ID" value="HIW79515.1"/>
    <property type="molecule type" value="Genomic_DNA"/>
</dbReference>
<dbReference type="AlphaFoldDB" id="A0A9D1UAQ9"/>
<dbReference type="SUPFAM" id="SSF47384">
    <property type="entry name" value="Homodimeric domain of signal transducing histidine kinase"/>
    <property type="match status" value="1"/>
</dbReference>
<dbReference type="SUPFAM" id="SSF55785">
    <property type="entry name" value="PYP-like sensor domain (PAS domain)"/>
    <property type="match status" value="1"/>
</dbReference>
<accession>A0A9D1UAQ9</accession>
<dbReference type="InterPro" id="IPR005467">
    <property type="entry name" value="His_kinase_dom"/>
</dbReference>
<dbReference type="Gene3D" id="3.30.565.10">
    <property type="entry name" value="Histidine kinase-like ATPase, C-terminal domain"/>
    <property type="match status" value="1"/>
</dbReference>
<evidence type="ECO:0000256" key="1">
    <source>
        <dbReference type="ARBA" id="ARBA00000085"/>
    </source>
</evidence>
<organism evidence="12 13">
    <name type="scientific">Candidatus Bilophila faecipullorum</name>
    <dbReference type="NCBI Taxonomy" id="2838482"/>
    <lineage>
        <taxon>Bacteria</taxon>
        <taxon>Pseudomonadati</taxon>
        <taxon>Thermodesulfobacteriota</taxon>
        <taxon>Desulfovibrionia</taxon>
        <taxon>Desulfovibrionales</taxon>
        <taxon>Desulfovibrionaceae</taxon>
        <taxon>Bilophila</taxon>
    </lineage>
</organism>
<dbReference type="Proteomes" id="UP000824264">
    <property type="component" value="Unassembled WGS sequence"/>
</dbReference>
<evidence type="ECO:0000256" key="5">
    <source>
        <dbReference type="ARBA" id="ARBA00022741"/>
    </source>
</evidence>
<dbReference type="PANTHER" id="PTHR43065:SF10">
    <property type="entry name" value="PEROXIDE STRESS-ACTIVATED HISTIDINE KINASE MAK3"/>
    <property type="match status" value="1"/>
</dbReference>
<feature type="domain" description="Histidine kinase" evidence="10">
    <location>
        <begin position="371"/>
        <end position="578"/>
    </location>
</feature>
<protein>
    <recommendedName>
        <fullName evidence="2">histidine kinase</fullName>
        <ecNumber evidence="2">2.7.13.3</ecNumber>
    </recommendedName>
</protein>
<keyword evidence="5" id="KW-0547">Nucleotide-binding</keyword>
<keyword evidence="7" id="KW-0067">ATP-binding</keyword>
<dbReference type="GO" id="GO:0005524">
    <property type="term" value="F:ATP binding"/>
    <property type="evidence" value="ECO:0007669"/>
    <property type="project" value="UniProtKB-KW"/>
</dbReference>
<dbReference type="Pfam" id="PF02518">
    <property type="entry name" value="HATPase_c"/>
    <property type="match status" value="1"/>
</dbReference>
<dbReference type="CDD" id="cd00130">
    <property type="entry name" value="PAS"/>
    <property type="match status" value="1"/>
</dbReference>
<evidence type="ECO:0000256" key="4">
    <source>
        <dbReference type="ARBA" id="ARBA00022679"/>
    </source>
</evidence>
<reference evidence="12" key="1">
    <citation type="journal article" date="2021" name="PeerJ">
        <title>Extensive microbial diversity within the chicken gut microbiome revealed by metagenomics and culture.</title>
        <authorList>
            <person name="Gilroy R."/>
            <person name="Ravi A."/>
            <person name="Getino M."/>
            <person name="Pursley I."/>
            <person name="Horton D.L."/>
            <person name="Alikhan N.F."/>
            <person name="Baker D."/>
            <person name="Gharbi K."/>
            <person name="Hall N."/>
            <person name="Watson M."/>
            <person name="Adriaenssens E.M."/>
            <person name="Foster-Nyarko E."/>
            <person name="Jarju S."/>
            <person name="Secka A."/>
            <person name="Antonio M."/>
            <person name="Oren A."/>
            <person name="Chaudhuri R.R."/>
            <person name="La Ragione R."/>
            <person name="Hildebrand F."/>
            <person name="Pallen M.J."/>
        </authorList>
    </citation>
    <scope>NUCLEOTIDE SEQUENCE</scope>
    <source>
        <strain evidence="12">ChiSxjej5B17-1746</strain>
    </source>
</reference>
<dbReference type="PROSITE" id="PS50112">
    <property type="entry name" value="PAS"/>
    <property type="match status" value="1"/>
</dbReference>
<feature type="transmembrane region" description="Helical" evidence="9">
    <location>
        <begin position="210"/>
        <end position="230"/>
    </location>
</feature>
<evidence type="ECO:0000313" key="12">
    <source>
        <dbReference type="EMBL" id="HIW79515.1"/>
    </source>
</evidence>
<dbReference type="InterPro" id="IPR004358">
    <property type="entry name" value="Sig_transdc_His_kin-like_C"/>
</dbReference>
<dbReference type="EC" id="2.7.13.3" evidence="2"/>
<dbReference type="Gene3D" id="3.30.450.20">
    <property type="entry name" value="PAS domain"/>
    <property type="match status" value="1"/>
</dbReference>
<evidence type="ECO:0000256" key="7">
    <source>
        <dbReference type="ARBA" id="ARBA00022840"/>
    </source>
</evidence>
<evidence type="ECO:0000256" key="6">
    <source>
        <dbReference type="ARBA" id="ARBA00022777"/>
    </source>
</evidence>
<dbReference type="PROSITE" id="PS50109">
    <property type="entry name" value="HIS_KIN"/>
    <property type="match status" value="1"/>
</dbReference>
<keyword evidence="8" id="KW-0902">Two-component regulatory system</keyword>
<dbReference type="Pfam" id="PF00512">
    <property type="entry name" value="HisKA"/>
    <property type="match status" value="1"/>
</dbReference>
<dbReference type="Pfam" id="PF13426">
    <property type="entry name" value="PAS_9"/>
    <property type="match status" value="1"/>
</dbReference>
<evidence type="ECO:0000259" key="11">
    <source>
        <dbReference type="PROSITE" id="PS50112"/>
    </source>
</evidence>
<dbReference type="SMART" id="SM00387">
    <property type="entry name" value="HATPase_c"/>
    <property type="match status" value="1"/>
</dbReference>
<dbReference type="NCBIfam" id="TIGR00229">
    <property type="entry name" value="sensory_box"/>
    <property type="match status" value="1"/>
</dbReference>
<gene>
    <name evidence="12" type="ORF">H9874_10295</name>
</gene>
<dbReference type="PANTHER" id="PTHR43065">
    <property type="entry name" value="SENSOR HISTIDINE KINASE"/>
    <property type="match status" value="1"/>
</dbReference>
<dbReference type="PRINTS" id="PR00344">
    <property type="entry name" value="BCTRLSENSOR"/>
</dbReference>
<sequence>MQTSPLKKMPRWVSLFPWLVMVCALLFSALVVVFGLHNAKRETDFTTQLTLEKGSALISALEGALRTGMGYHWSDEVLRDLIHKVGAQPDIASLVVTDRDGKVLMAADKALVGTAFLSPEALARLDPGRRAKWDMAEQPDGARVFQVYKRFFLPQAEARRHGGHRMRSMGGSCGLLEAKVAEGASLFIFVDYDLSPLEEARAADERHMAVMFAILIFVGVVGGFTLFLLANYRRSRKVVQETTAFSSEIVRTLPVGIIATDMGGRITSANPAAREITGIGREAAGRDIRELLPGVWRVVETQGEAREQEAWCTFGEKRRVPLAISASRIVTEEGEAIGTAIIMRDLGEIRRLQSELRRRDRLVALGNMAAGIAHEVRNPLSAIKGLARFFMEASPRESEESRMAGIMTQEVLRLDKVVGDLLDFARPDALNLSDVPLDEVVERARGMIGPDMEARGVRFEADLPKPPLIVRLDRDRMTQVLLNLFLNAVQAMPDGGMLRVRGRAEGSELLLEVADTGCGIAPERLADIFSPYFTTKASGTGLGLSIVHKIVEAHEGTIEAASTPGEGTVFLLRFPFSVA</sequence>
<dbReference type="SUPFAM" id="SSF55874">
    <property type="entry name" value="ATPase domain of HSP90 chaperone/DNA topoisomerase II/histidine kinase"/>
    <property type="match status" value="1"/>
</dbReference>
<keyword evidence="3" id="KW-0597">Phosphoprotein</keyword>
<evidence type="ECO:0000256" key="8">
    <source>
        <dbReference type="ARBA" id="ARBA00023012"/>
    </source>
</evidence>
<evidence type="ECO:0000259" key="10">
    <source>
        <dbReference type="PROSITE" id="PS50109"/>
    </source>
</evidence>
<dbReference type="InterPro" id="IPR036890">
    <property type="entry name" value="HATPase_C_sf"/>
</dbReference>
<dbReference type="Gene3D" id="1.10.287.130">
    <property type="match status" value="1"/>
</dbReference>
<dbReference type="InterPro" id="IPR003661">
    <property type="entry name" value="HisK_dim/P_dom"/>
</dbReference>
<keyword evidence="4" id="KW-0808">Transferase</keyword>
<dbReference type="InterPro" id="IPR036097">
    <property type="entry name" value="HisK_dim/P_sf"/>
</dbReference>
<keyword evidence="9" id="KW-0812">Transmembrane</keyword>
<dbReference type="InterPro" id="IPR003594">
    <property type="entry name" value="HATPase_dom"/>
</dbReference>
<feature type="domain" description="PAS" evidence="11">
    <location>
        <begin position="242"/>
        <end position="282"/>
    </location>
</feature>
<keyword evidence="6" id="KW-0418">Kinase</keyword>
<keyword evidence="9" id="KW-1133">Transmembrane helix</keyword>
<evidence type="ECO:0000256" key="9">
    <source>
        <dbReference type="SAM" id="Phobius"/>
    </source>
</evidence>
<dbReference type="SMART" id="SM00388">
    <property type="entry name" value="HisKA"/>
    <property type="match status" value="1"/>
</dbReference>
<dbReference type="InterPro" id="IPR035965">
    <property type="entry name" value="PAS-like_dom_sf"/>
</dbReference>
<comment type="catalytic activity">
    <reaction evidence="1">
        <text>ATP + protein L-histidine = ADP + protein N-phospho-L-histidine.</text>
        <dbReference type="EC" id="2.7.13.3"/>
    </reaction>
</comment>
<proteinExistence type="predicted"/>
<evidence type="ECO:0000313" key="13">
    <source>
        <dbReference type="Proteomes" id="UP000824264"/>
    </source>
</evidence>
<comment type="caution">
    <text evidence="12">The sequence shown here is derived from an EMBL/GenBank/DDBJ whole genome shotgun (WGS) entry which is preliminary data.</text>
</comment>
<reference evidence="12" key="2">
    <citation type="submission" date="2021-04" db="EMBL/GenBank/DDBJ databases">
        <authorList>
            <person name="Gilroy R."/>
        </authorList>
    </citation>
    <scope>NUCLEOTIDE SEQUENCE</scope>
    <source>
        <strain evidence="12">ChiSxjej5B17-1746</strain>
    </source>
</reference>